<dbReference type="CDD" id="cd06503">
    <property type="entry name" value="ATP-synt_Fo_b"/>
    <property type="match status" value="1"/>
</dbReference>
<name>A0A172RZP7_9ACTN</name>
<organism evidence="18 19">
    <name type="scientific">Denitrobacterium detoxificans</name>
    <dbReference type="NCBI Taxonomy" id="79604"/>
    <lineage>
        <taxon>Bacteria</taxon>
        <taxon>Bacillati</taxon>
        <taxon>Actinomycetota</taxon>
        <taxon>Coriobacteriia</taxon>
        <taxon>Eggerthellales</taxon>
        <taxon>Eggerthellaceae</taxon>
        <taxon>Denitrobacterium</taxon>
    </lineage>
</organism>
<sequence>MEFKTNKVLAGASAFALATSVLSVPTVAFAEEKSGIAAILPDPIEFVPMLIAFVILWVILAKFGWPLFDKMLEKRASTIKENLEQAEEARQEGERVLAEYKQELAQAKTQASQIVADAKAAGEAAKADITAQAQREAAEMIAKAQVAIEAEKKAAIAELQGSIADTSIAVASKLIANDLTDDEHRALIERYVSEAGSFNAN</sequence>
<comment type="subcellular location">
    <subcellularLocation>
        <location evidence="1 14">Cell membrane</location>
        <topology evidence="1 14">Single-pass membrane protein</topology>
    </subcellularLocation>
</comment>
<dbReference type="PANTHER" id="PTHR33445">
    <property type="entry name" value="ATP SYNTHASE SUBUNIT B', CHLOROPLASTIC"/>
    <property type="match status" value="1"/>
</dbReference>
<dbReference type="RefSeq" id="WP_066663769.1">
    <property type="nucleotide sequence ID" value="NZ_CP011402.1"/>
</dbReference>
<evidence type="ECO:0000256" key="6">
    <source>
        <dbReference type="ARBA" id="ARBA00022692"/>
    </source>
</evidence>
<comment type="function">
    <text evidence="14">Component of the F(0) channel, it forms part of the peripheral stalk, linking F(1) to F(0).</text>
</comment>
<evidence type="ECO:0000256" key="2">
    <source>
        <dbReference type="ARBA" id="ARBA00005513"/>
    </source>
</evidence>
<feature type="transmembrane region" description="Helical" evidence="14">
    <location>
        <begin position="46"/>
        <end position="65"/>
    </location>
</feature>
<feature type="signal peptide" evidence="17">
    <location>
        <begin position="1"/>
        <end position="30"/>
    </location>
</feature>
<evidence type="ECO:0000256" key="17">
    <source>
        <dbReference type="SAM" id="SignalP"/>
    </source>
</evidence>
<comment type="similarity">
    <text evidence="2 14 15">Belongs to the ATPase B chain family.</text>
</comment>
<evidence type="ECO:0000256" key="10">
    <source>
        <dbReference type="ARBA" id="ARBA00023136"/>
    </source>
</evidence>
<evidence type="ECO:0000256" key="9">
    <source>
        <dbReference type="ARBA" id="ARBA00023065"/>
    </source>
</evidence>
<keyword evidence="5 14" id="KW-0138">CF(0)</keyword>
<reference evidence="19" key="1">
    <citation type="submission" date="2016-10" db="EMBL/GenBank/DDBJ databases">
        <authorList>
            <person name="Varghese N."/>
        </authorList>
    </citation>
    <scope>NUCLEOTIDE SEQUENCE [LARGE SCALE GENOMIC DNA]</scope>
    <source>
        <strain evidence="19">DSM 21843</strain>
    </source>
</reference>
<evidence type="ECO:0000256" key="5">
    <source>
        <dbReference type="ARBA" id="ARBA00022547"/>
    </source>
</evidence>
<keyword evidence="10 14" id="KW-0472">Membrane</keyword>
<dbReference type="PATRIC" id="fig|79604.3.peg.1637"/>
<dbReference type="HAMAP" id="MF_01398">
    <property type="entry name" value="ATP_synth_b_bprime"/>
    <property type="match status" value="1"/>
</dbReference>
<dbReference type="SUPFAM" id="SSF81573">
    <property type="entry name" value="F1F0 ATP synthase subunit B, membrane domain"/>
    <property type="match status" value="1"/>
</dbReference>
<feature type="chain" id="PRO_5010452217" description="ATP synthase subunit b" evidence="17">
    <location>
        <begin position="31"/>
        <end position="201"/>
    </location>
</feature>
<dbReference type="KEGG" id="ddt:AAY81_08160"/>
<protein>
    <recommendedName>
        <fullName evidence="14">ATP synthase subunit b</fullName>
    </recommendedName>
    <alternativeName>
        <fullName evidence="14">ATP synthase F(0) sector subunit b</fullName>
    </alternativeName>
    <alternativeName>
        <fullName evidence="14">ATPase subunit I</fullName>
    </alternativeName>
    <alternativeName>
        <fullName evidence="14">F-type ATPase subunit b</fullName>
        <shortName evidence="14">F-ATPase subunit b</shortName>
    </alternativeName>
</protein>
<proteinExistence type="inferred from homology"/>
<evidence type="ECO:0000256" key="3">
    <source>
        <dbReference type="ARBA" id="ARBA00022448"/>
    </source>
</evidence>
<keyword evidence="8 14" id="KW-1133">Transmembrane helix</keyword>
<evidence type="ECO:0000256" key="12">
    <source>
        <dbReference type="ARBA" id="ARBA00025198"/>
    </source>
</evidence>
<keyword evidence="7 14" id="KW-0375">Hydrogen ion transport</keyword>
<keyword evidence="4 14" id="KW-1003">Cell membrane</keyword>
<evidence type="ECO:0000256" key="1">
    <source>
        <dbReference type="ARBA" id="ARBA00004162"/>
    </source>
</evidence>
<evidence type="ECO:0000256" key="4">
    <source>
        <dbReference type="ARBA" id="ARBA00022475"/>
    </source>
</evidence>
<accession>A0A172RZP7</accession>
<evidence type="ECO:0000256" key="14">
    <source>
        <dbReference type="HAMAP-Rule" id="MF_01398"/>
    </source>
</evidence>
<dbReference type="GO" id="GO:0045259">
    <property type="term" value="C:proton-transporting ATP synthase complex"/>
    <property type="evidence" value="ECO:0007669"/>
    <property type="project" value="UniProtKB-KW"/>
</dbReference>
<evidence type="ECO:0000313" key="18">
    <source>
        <dbReference type="EMBL" id="SEO52568.1"/>
    </source>
</evidence>
<dbReference type="NCBIfam" id="TIGR01144">
    <property type="entry name" value="ATP_synt_b"/>
    <property type="match status" value="1"/>
</dbReference>
<dbReference type="Gene3D" id="6.10.250.1580">
    <property type="match status" value="1"/>
</dbReference>
<keyword evidence="11 14" id="KW-0066">ATP synthesis</keyword>
<evidence type="ECO:0000256" key="11">
    <source>
        <dbReference type="ARBA" id="ARBA00023310"/>
    </source>
</evidence>
<gene>
    <name evidence="14" type="primary">atpF</name>
    <name evidence="18" type="ORF">SAMN02910314_00453</name>
</gene>
<dbReference type="InterPro" id="IPR002146">
    <property type="entry name" value="ATP_synth_b/b'su_bac/chlpt"/>
</dbReference>
<keyword evidence="9 14" id="KW-0406">Ion transport</keyword>
<feature type="coiled-coil region" evidence="16">
    <location>
        <begin position="69"/>
        <end position="117"/>
    </location>
</feature>
<dbReference type="Proteomes" id="UP000182975">
    <property type="component" value="Unassembled WGS sequence"/>
</dbReference>
<evidence type="ECO:0000256" key="13">
    <source>
        <dbReference type="ARBA" id="ARBA00025830"/>
    </source>
</evidence>
<keyword evidence="19" id="KW-1185">Reference proteome</keyword>
<evidence type="ECO:0000256" key="16">
    <source>
        <dbReference type="SAM" id="Coils"/>
    </source>
</evidence>
<dbReference type="GO" id="GO:0046961">
    <property type="term" value="F:proton-transporting ATPase activity, rotational mechanism"/>
    <property type="evidence" value="ECO:0007669"/>
    <property type="project" value="TreeGrafter"/>
</dbReference>
<dbReference type="InterPro" id="IPR005864">
    <property type="entry name" value="ATP_synth_F0_bsu_bac"/>
</dbReference>
<keyword evidence="6 14" id="KW-0812">Transmembrane</keyword>
<comment type="subunit">
    <text evidence="13 14">F-type ATPases have 2 components, F(1) - the catalytic core - and F(0) - the membrane proton channel. F(1) has five subunits: alpha(3), beta(3), gamma(1), delta(1), epsilon(1). F(0) has three main subunits: a(1), b(2) and c(10-14). The alpha and beta chains form an alternating ring which encloses part of the gamma chain. F(1) is attached to F(0) by a central stalk formed by the gamma and epsilon chains, while a peripheral stalk is formed by the delta and b chains.</text>
</comment>
<dbReference type="STRING" id="79604.AAY81_08160"/>
<evidence type="ECO:0000256" key="8">
    <source>
        <dbReference type="ARBA" id="ARBA00022989"/>
    </source>
</evidence>
<dbReference type="PANTHER" id="PTHR33445:SF1">
    <property type="entry name" value="ATP SYNTHASE SUBUNIT B"/>
    <property type="match status" value="1"/>
</dbReference>
<keyword evidence="16" id="KW-0175">Coiled coil</keyword>
<evidence type="ECO:0000256" key="7">
    <source>
        <dbReference type="ARBA" id="ARBA00022781"/>
    </source>
</evidence>
<dbReference type="InterPro" id="IPR028987">
    <property type="entry name" value="ATP_synth_B-like_membr_sf"/>
</dbReference>
<dbReference type="GO" id="GO:0046933">
    <property type="term" value="F:proton-transporting ATP synthase activity, rotational mechanism"/>
    <property type="evidence" value="ECO:0007669"/>
    <property type="project" value="UniProtKB-UniRule"/>
</dbReference>
<dbReference type="AlphaFoldDB" id="A0A172RZP7"/>
<keyword evidence="3 14" id="KW-0813">Transport</keyword>
<keyword evidence="17" id="KW-0732">Signal</keyword>
<evidence type="ECO:0000313" key="19">
    <source>
        <dbReference type="Proteomes" id="UP000182975"/>
    </source>
</evidence>
<dbReference type="InterPro" id="IPR050059">
    <property type="entry name" value="ATP_synthase_B_chain"/>
</dbReference>
<comment type="function">
    <text evidence="12 14">F(1)F(0) ATP synthase produces ATP from ADP in the presence of a proton or sodium gradient. F-type ATPases consist of two structural domains, F(1) containing the extramembraneous catalytic core and F(0) containing the membrane proton channel, linked together by a central stalk and a peripheral stalk. During catalysis, ATP synthesis in the catalytic domain of F(1) is coupled via a rotary mechanism of the central stalk subunits to proton translocation.</text>
</comment>
<dbReference type="Pfam" id="PF00430">
    <property type="entry name" value="ATP-synt_B"/>
    <property type="match status" value="1"/>
</dbReference>
<evidence type="ECO:0000256" key="15">
    <source>
        <dbReference type="RuleBase" id="RU003848"/>
    </source>
</evidence>
<dbReference type="GO" id="GO:0005886">
    <property type="term" value="C:plasma membrane"/>
    <property type="evidence" value="ECO:0007669"/>
    <property type="project" value="UniProtKB-SubCell"/>
</dbReference>
<dbReference type="EMBL" id="FOEC01000002">
    <property type="protein sequence ID" value="SEO52568.1"/>
    <property type="molecule type" value="Genomic_DNA"/>
</dbReference>